<protein>
    <submittedName>
        <fullName evidence="1">Uncharacterized protein</fullName>
    </submittedName>
</protein>
<dbReference type="Proteomes" id="UP000823661">
    <property type="component" value="Unassembled WGS sequence"/>
</dbReference>
<comment type="caution">
    <text evidence="1">The sequence shown here is derived from an EMBL/GenBank/DDBJ whole genome shotgun (WGS) entry which is preliminary data.</text>
</comment>
<evidence type="ECO:0000313" key="1">
    <source>
        <dbReference type="EMBL" id="MBO8452194.1"/>
    </source>
</evidence>
<reference evidence="1" key="2">
    <citation type="journal article" date="2021" name="PeerJ">
        <title>Extensive microbial diversity within the chicken gut microbiome revealed by metagenomics and culture.</title>
        <authorList>
            <person name="Gilroy R."/>
            <person name="Ravi A."/>
            <person name="Getino M."/>
            <person name="Pursley I."/>
            <person name="Horton D.L."/>
            <person name="Alikhan N.F."/>
            <person name="Baker D."/>
            <person name="Gharbi K."/>
            <person name="Hall N."/>
            <person name="Watson M."/>
            <person name="Adriaenssens E.M."/>
            <person name="Foster-Nyarko E."/>
            <person name="Jarju S."/>
            <person name="Secka A."/>
            <person name="Antonio M."/>
            <person name="Oren A."/>
            <person name="Chaudhuri R.R."/>
            <person name="La Ragione R."/>
            <person name="Hildebrand F."/>
            <person name="Pallen M.J."/>
        </authorList>
    </citation>
    <scope>NUCLEOTIDE SEQUENCE</scope>
    <source>
        <strain evidence="1">B1-20833</strain>
    </source>
</reference>
<accession>A0A9D9ERA8</accession>
<dbReference type="EMBL" id="JADIMI010000046">
    <property type="protein sequence ID" value="MBO8452194.1"/>
    <property type="molecule type" value="Genomic_DNA"/>
</dbReference>
<dbReference type="AlphaFoldDB" id="A0A9D9ERA8"/>
<name>A0A9D9ERA8_9BACT</name>
<organism evidence="1 2">
    <name type="scientific">Candidatus Cryptobacteroides intestinavium</name>
    <dbReference type="NCBI Taxonomy" id="2840766"/>
    <lineage>
        <taxon>Bacteria</taxon>
        <taxon>Pseudomonadati</taxon>
        <taxon>Bacteroidota</taxon>
        <taxon>Bacteroidia</taxon>
        <taxon>Bacteroidales</taxon>
        <taxon>Candidatus Cryptobacteroides</taxon>
    </lineage>
</organism>
<gene>
    <name evidence="1" type="ORF">IAC06_04845</name>
</gene>
<proteinExistence type="predicted"/>
<sequence length="287" mass="32665">MAGNNLVVYQPKEEEGIFTVFPLPFDGKGCRTGHIGRGPDDFIHIDRRSFVPCENGFRVADGDGAVKTVVIDSCLTKVLTKAQVSTASDAFNGMVELKDCYLNINLYSDEYEYLRYDKQSGKRTEICPYPEWSPDSDMMKAFIYNKYTVPHPSGDRFAAFYLYFRKIHIISQDGELLYERTLDFDGEPGAYEPASRGSYMAFNSDPVATEDYIAVPYLDKIKGRDRGGMTEIQFWSWDCELLHRLIFDKSFTTFTIDPKSNILYACPFNDPHHLYIADLSDILAASI</sequence>
<evidence type="ECO:0000313" key="2">
    <source>
        <dbReference type="Proteomes" id="UP000823661"/>
    </source>
</evidence>
<reference evidence="1" key="1">
    <citation type="submission" date="2020-10" db="EMBL/GenBank/DDBJ databases">
        <authorList>
            <person name="Gilroy R."/>
        </authorList>
    </citation>
    <scope>NUCLEOTIDE SEQUENCE</scope>
    <source>
        <strain evidence="1">B1-20833</strain>
    </source>
</reference>